<dbReference type="Gene3D" id="3.40.190.10">
    <property type="entry name" value="Periplasmic binding protein-like II"/>
    <property type="match status" value="1"/>
</dbReference>
<dbReference type="InterPro" id="IPR005064">
    <property type="entry name" value="BUG"/>
</dbReference>
<evidence type="ECO:0000256" key="1">
    <source>
        <dbReference type="ARBA" id="ARBA00006987"/>
    </source>
</evidence>
<dbReference type="PANTHER" id="PTHR42928">
    <property type="entry name" value="TRICARBOXYLATE-BINDING PROTEIN"/>
    <property type="match status" value="1"/>
</dbReference>
<evidence type="ECO:0000313" key="3">
    <source>
        <dbReference type="EMBL" id="CAB3674806.1"/>
    </source>
</evidence>
<reference evidence="3 4" key="1">
    <citation type="submission" date="2020-04" db="EMBL/GenBank/DDBJ databases">
        <authorList>
            <person name="De Canck E."/>
        </authorList>
    </citation>
    <scope>NUCLEOTIDE SEQUENCE [LARGE SCALE GENOMIC DNA]</scope>
    <source>
        <strain evidence="3 4">LMG 3441</strain>
    </source>
</reference>
<dbReference type="RefSeq" id="WP_175169137.1">
    <property type="nucleotide sequence ID" value="NZ_CADIJQ010000001.1"/>
</dbReference>
<feature type="chain" id="PRO_5028910392" evidence="2">
    <location>
        <begin position="27"/>
        <end position="326"/>
    </location>
</feature>
<dbReference type="AlphaFoldDB" id="A0A6S6ZHE0"/>
<dbReference type="Proteomes" id="UP000494269">
    <property type="component" value="Unassembled WGS sequence"/>
</dbReference>
<dbReference type="InterPro" id="IPR042100">
    <property type="entry name" value="Bug_dom1"/>
</dbReference>
<evidence type="ECO:0000256" key="2">
    <source>
        <dbReference type="SAM" id="SignalP"/>
    </source>
</evidence>
<keyword evidence="4" id="KW-1185">Reference proteome</keyword>
<evidence type="ECO:0000313" key="4">
    <source>
        <dbReference type="Proteomes" id="UP000494269"/>
    </source>
</evidence>
<name>A0A6S6ZHE0_9BURK</name>
<gene>
    <name evidence="3" type="ORF">LMG3441_01266</name>
</gene>
<dbReference type="SUPFAM" id="SSF53850">
    <property type="entry name" value="Periplasmic binding protein-like II"/>
    <property type="match status" value="1"/>
</dbReference>
<comment type="similarity">
    <text evidence="1">Belongs to the UPF0065 (bug) family.</text>
</comment>
<protein>
    <submittedName>
        <fullName evidence="3">Uncharacterized protein</fullName>
    </submittedName>
</protein>
<dbReference type="Gene3D" id="3.40.190.150">
    <property type="entry name" value="Bordetella uptake gene, domain 1"/>
    <property type="match status" value="1"/>
</dbReference>
<keyword evidence="2" id="KW-0732">Signal</keyword>
<sequence>MKKNLMTAAVALLTALSLPAPTYAQAYPARPVSLLVPYPAGAASDITARAVQGPISQALGAQVVVENLGGANGALGANRVLNAKPDGYLLFQGSPNELILAGLTNKAVTYKPEDFQFVAPVATSPYVVVTRADLGAANVDELIAMARQRHVPLTYGSGGAGSMIHLITAALAARTGITLTHIPYRGGAPLITDMAGGQIDFAIMPYQANYEDLRREGRLKIIGTLNRERLAALPDVPSVQESTTLKDFNYTIWTAYLVKQGTPADVVQKLHAAVQASLRDPAARKTLEAQGKILFAPQTLAEGQAFYAQQTAELAELVQRSGFRGE</sequence>
<dbReference type="PIRSF" id="PIRSF017082">
    <property type="entry name" value="YflP"/>
    <property type="match status" value="1"/>
</dbReference>
<accession>A0A6S6ZHE0</accession>
<dbReference type="EMBL" id="CADIJQ010000001">
    <property type="protein sequence ID" value="CAB3674806.1"/>
    <property type="molecule type" value="Genomic_DNA"/>
</dbReference>
<organism evidence="3 4">
    <name type="scientific">Achromobacter kerstersii</name>
    <dbReference type="NCBI Taxonomy" id="1353890"/>
    <lineage>
        <taxon>Bacteria</taxon>
        <taxon>Pseudomonadati</taxon>
        <taxon>Pseudomonadota</taxon>
        <taxon>Betaproteobacteria</taxon>
        <taxon>Burkholderiales</taxon>
        <taxon>Alcaligenaceae</taxon>
        <taxon>Achromobacter</taxon>
    </lineage>
</organism>
<feature type="signal peptide" evidence="2">
    <location>
        <begin position="1"/>
        <end position="26"/>
    </location>
</feature>
<dbReference type="Pfam" id="PF03401">
    <property type="entry name" value="TctC"/>
    <property type="match status" value="1"/>
</dbReference>
<proteinExistence type="inferred from homology"/>
<dbReference type="CDD" id="cd07012">
    <property type="entry name" value="PBP2_Bug_TTT"/>
    <property type="match status" value="1"/>
</dbReference>
<dbReference type="PANTHER" id="PTHR42928:SF5">
    <property type="entry name" value="BLR1237 PROTEIN"/>
    <property type="match status" value="1"/>
</dbReference>